<keyword evidence="3" id="KW-0964">Secreted</keyword>
<dbReference type="InterPro" id="IPR036881">
    <property type="entry name" value="Glyco_hydro_3_C_sf"/>
</dbReference>
<evidence type="ECO:0000256" key="9">
    <source>
        <dbReference type="ARBA" id="ARBA00041808"/>
    </source>
</evidence>
<evidence type="ECO:0000256" key="4">
    <source>
        <dbReference type="ARBA" id="ARBA00022729"/>
    </source>
</evidence>
<dbReference type="SMART" id="SM00231">
    <property type="entry name" value="FA58C"/>
    <property type="match status" value="2"/>
</dbReference>
<dbReference type="Pfam" id="PF14310">
    <property type="entry name" value="Fn3-like"/>
    <property type="match status" value="1"/>
</dbReference>
<dbReference type="InterPro" id="IPR017853">
    <property type="entry name" value="GH"/>
</dbReference>
<dbReference type="EMBL" id="CAJSLV010000114">
    <property type="protein sequence ID" value="CAG6398865.1"/>
    <property type="molecule type" value="Genomic_DNA"/>
</dbReference>
<dbReference type="SMART" id="SM00758">
    <property type="entry name" value="PA14"/>
    <property type="match status" value="1"/>
</dbReference>
<keyword evidence="15" id="KW-1185">Reference proteome</keyword>
<protein>
    <recommendedName>
        <fullName evidence="6">Probable beta-glucosidase G</fullName>
    </recommendedName>
    <alternativeName>
        <fullName evidence="7">Beta-D-glucoside glucohydrolase G</fullName>
    </alternativeName>
    <alternativeName>
        <fullName evidence="8">Cellobiase G</fullName>
    </alternativeName>
    <alternativeName>
        <fullName evidence="9">Gentiobiase G</fullName>
    </alternativeName>
</protein>
<dbReference type="InterPro" id="IPR026891">
    <property type="entry name" value="Fn3-like"/>
</dbReference>
<dbReference type="InterPro" id="IPR036962">
    <property type="entry name" value="Glyco_hydro_3_N_sf"/>
</dbReference>
<dbReference type="Gene3D" id="2.60.120.260">
    <property type="entry name" value="Galactose-binding domain-like"/>
    <property type="match status" value="3"/>
</dbReference>
<evidence type="ECO:0000259" key="12">
    <source>
        <dbReference type="PROSITE" id="PS50022"/>
    </source>
</evidence>
<feature type="domain" description="PA14" evidence="13">
    <location>
        <begin position="463"/>
        <end position="603"/>
    </location>
</feature>
<evidence type="ECO:0000256" key="3">
    <source>
        <dbReference type="ARBA" id="ARBA00022525"/>
    </source>
</evidence>
<dbReference type="Gene3D" id="2.60.40.10">
    <property type="entry name" value="Immunoglobulins"/>
    <property type="match status" value="1"/>
</dbReference>
<dbReference type="InterPro" id="IPR050288">
    <property type="entry name" value="Cellulose_deg_GH3"/>
</dbReference>
<dbReference type="RefSeq" id="WP_251500810.1">
    <property type="nucleotide sequence ID" value="NZ_CAJSLV010000114.1"/>
</dbReference>
<proteinExistence type="inferred from homology"/>
<dbReference type="PANTHER" id="PTHR42715:SF12">
    <property type="entry name" value="BETA-GLUCOSIDASE G-RELATED"/>
    <property type="match status" value="1"/>
</dbReference>
<evidence type="ECO:0000256" key="6">
    <source>
        <dbReference type="ARBA" id="ARBA00039579"/>
    </source>
</evidence>
<evidence type="ECO:0000256" key="7">
    <source>
        <dbReference type="ARBA" id="ARBA00041276"/>
    </source>
</evidence>
<dbReference type="Proteomes" id="UP001152519">
    <property type="component" value="Unassembled WGS sequence"/>
</dbReference>
<evidence type="ECO:0000313" key="14">
    <source>
        <dbReference type="EMBL" id="CAG6398865.1"/>
    </source>
</evidence>
<dbReference type="GO" id="GO:0009251">
    <property type="term" value="P:glucan catabolic process"/>
    <property type="evidence" value="ECO:0007669"/>
    <property type="project" value="TreeGrafter"/>
</dbReference>
<dbReference type="SUPFAM" id="SSF51445">
    <property type="entry name" value="(Trans)glycosidases"/>
    <property type="match status" value="1"/>
</dbReference>
<sequence length="1144" mass="117188">MNAPPSPAQRFRSRRRRPQGRRRTVEVLAAAVALVLSTGVAAVTGQAAAADQPWTNAAQAPLDRANELLAAMTQTEKLAMMHGGQGCGYAGCVDANSRLGIPALRLQDGPVGAGDGFTDVTQLPAPVAGAASWDTALMNQYGQVLGSEQWGKGTNVVLAPTINIVRDPQWGRAFESFGEDPYLAGQMGAADIQGIQSQGPMAQVKHYAVYNQETNRNNITDNAIVSDRTEREIYLPAFETSVKQGGADSAMCSYSAVNGAFACENGQLQNTVLKGDMGFTGFVTSDWGATHSTVASADNGLDMEMPGSDYYGSALTTAVAGGQVSQATIDDHVRRILTSMFKAGLFDRTQSGSAGAVVTSAAHNATAKQVAQEGAVLLKNSGPVLPVAGGTDSIAVIGDDAGTHAMAQGGGSAAVNASYLVTPYQGIKDRAGSGVNVSYSQGTAAADGALPPLGSAYLTPSSGSGAGLTASYYNNTGLTGTPVVTRNESAVDNVWGGASPAPGVNAANWSAKWTGTLHPPATGTYQLSLTSDDGSRVYVNGQQIVNNWFNQGSTTRTGSVSLTAGQPVSIEVDYYNAAGASNATLGWSIPGQSPHDQAVAAARAAKLAVVFVSNFESEGGDLSGIGLSSAQNTLVTDVAAANPNTVVVVNSGSAVTMPWVNAVKGVVEAWYPGQEDGNAIASLLFGDTNFSGKLPVTFPTALSQGPTTSAAQWPGQNGQVQYSEGLKVGYRWYDSQNIAPMFPFGFGLSYTTFSYANLTVGQPDGAGNVAVGFDVTNSGSRAGAEVPQVYVGQPATTGEPPKNLRGFTRITLNPGQTQHVAITLDARSFQYWNNGWTDAAGTNSVYVGSSSRDIRLTGSTTIAGGTGGGTQTALPRTGWTATATSSSGGDVPANMFDGSTATRWSTGAPMANGQSFTLDLGAARSIDRVVMDSAGSTADYARGYQVLTSTDGTNFGSAVATGTGTAAQVTANFPATTARYVKVVQTGTSTSWWSIAELNVFTDGSTGGTGGTGTVLPRTGWTATGSSSGGGDVPANMLDGSTATRWSTGVPMANGQSFTLDLGAARTFSKLTMDSAGSAADYARGYQVLTSTDGTNFGSAVATGTGTAAQVTANFPATTARYVKVVQTGTSTSWWSIAEVNLTS</sequence>
<dbReference type="GO" id="GO:0008422">
    <property type="term" value="F:beta-glucosidase activity"/>
    <property type="evidence" value="ECO:0007669"/>
    <property type="project" value="TreeGrafter"/>
</dbReference>
<comment type="subcellular location">
    <subcellularLocation>
        <location evidence="1">Secreted</location>
    </subcellularLocation>
</comment>
<feature type="region of interest" description="Disordered" evidence="10">
    <location>
        <begin position="1"/>
        <end position="22"/>
    </location>
</feature>
<dbReference type="SMART" id="SM01217">
    <property type="entry name" value="Fn3_like"/>
    <property type="match status" value="1"/>
</dbReference>
<gene>
    <name evidence="14" type="ORF">SCOCK_80020</name>
</gene>
<dbReference type="InterPro" id="IPR002772">
    <property type="entry name" value="Glyco_hydro_3_C"/>
</dbReference>
<dbReference type="PROSITE" id="PS51820">
    <property type="entry name" value="PA14"/>
    <property type="match status" value="1"/>
</dbReference>
<evidence type="ECO:0000313" key="15">
    <source>
        <dbReference type="Proteomes" id="UP001152519"/>
    </source>
</evidence>
<name>A0A9W4DWE2_9ACTN</name>
<dbReference type="Gene3D" id="3.40.50.1700">
    <property type="entry name" value="Glycoside hydrolase family 3 C-terminal domain"/>
    <property type="match status" value="1"/>
</dbReference>
<dbReference type="Pfam" id="PF00933">
    <property type="entry name" value="Glyco_hydro_3"/>
    <property type="match status" value="1"/>
</dbReference>
<dbReference type="InterPro" id="IPR000421">
    <property type="entry name" value="FA58C"/>
</dbReference>
<dbReference type="Gene3D" id="3.20.20.300">
    <property type="entry name" value="Glycoside hydrolase, family 3, N-terminal domain"/>
    <property type="match status" value="1"/>
</dbReference>
<reference evidence="14" key="1">
    <citation type="submission" date="2021-05" db="EMBL/GenBank/DDBJ databases">
        <authorList>
            <person name="Arsene-Ploetze F."/>
        </authorList>
    </citation>
    <scope>NUCLEOTIDE SEQUENCE</scope>
    <source>
        <strain evidence="14">DSM 42138</strain>
    </source>
</reference>
<dbReference type="SUPFAM" id="SSF49785">
    <property type="entry name" value="Galactose-binding domain-like"/>
    <property type="match status" value="2"/>
</dbReference>
<keyword evidence="14" id="KW-0326">Glycosidase</keyword>
<feature type="domain" description="F5/8 type C" evidence="12">
    <location>
        <begin position="1006"/>
        <end position="1144"/>
    </location>
</feature>
<dbReference type="PRINTS" id="PR00133">
    <property type="entry name" value="GLHYDRLASE3"/>
</dbReference>
<evidence type="ECO:0000256" key="1">
    <source>
        <dbReference type="ARBA" id="ARBA00004613"/>
    </source>
</evidence>
<dbReference type="Pfam" id="PF01915">
    <property type="entry name" value="Glyco_hydro_3_C"/>
    <property type="match status" value="1"/>
</dbReference>
<comment type="caution">
    <text evidence="14">The sequence shown here is derived from an EMBL/GenBank/DDBJ whole genome shotgun (WGS) entry which is preliminary data.</text>
</comment>
<dbReference type="InterPro" id="IPR001764">
    <property type="entry name" value="Glyco_hydro_3_N"/>
</dbReference>
<dbReference type="InterPro" id="IPR011658">
    <property type="entry name" value="PA14_dom"/>
</dbReference>
<keyword evidence="4 11" id="KW-0732">Signal</keyword>
<dbReference type="PROSITE" id="PS50022">
    <property type="entry name" value="FA58C_3"/>
    <property type="match status" value="2"/>
</dbReference>
<dbReference type="GO" id="GO:0005576">
    <property type="term" value="C:extracellular region"/>
    <property type="evidence" value="ECO:0007669"/>
    <property type="project" value="UniProtKB-SubCell"/>
</dbReference>
<dbReference type="InterPro" id="IPR037524">
    <property type="entry name" value="PA14/GLEYA"/>
</dbReference>
<keyword evidence="5 14" id="KW-0378">Hydrolase</keyword>
<evidence type="ECO:0000259" key="13">
    <source>
        <dbReference type="PROSITE" id="PS51820"/>
    </source>
</evidence>
<evidence type="ECO:0000256" key="10">
    <source>
        <dbReference type="SAM" id="MobiDB-lite"/>
    </source>
</evidence>
<evidence type="ECO:0000256" key="5">
    <source>
        <dbReference type="ARBA" id="ARBA00022801"/>
    </source>
</evidence>
<accession>A0A9W4DWE2</accession>
<evidence type="ECO:0000256" key="8">
    <source>
        <dbReference type="ARBA" id="ARBA00041601"/>
    </source>
</evidence>
<dbReference type="PANTHER" id="PTHR42715">
    <property type="entry name" value="BETA-GLUCOSIDASE"/>
    <property type="match status" value="1"/>
</dbReference>
<dbReference type="Pfam" id="PF07691">
    <property type="entry name" value="PA14"/>
    <property type="match status" value="1"/>
</dbReference>
<feature type="compositionally biased region" description="Basic residues" evidence="10">
    <location>
        <begin position="11"/>
        <end position="22"/>
    </location>
</feature>
<dbReference type="AlphaFoldDB" id="A0A9W4DWE2"/>
<evidence type="ECO:0000256" key="11">
    <source>
        <dbReference type="SAM" id="SignalP"/>
    </source>
</evidence>
<feature type="domain" description="F5/8 type C" evidence="12">
    <location>
        <begin position="859"/>
        <end position="1005"/>
    </location>
</feature>
<dbReference type="SUPFAM" id="SSF52279">
    <property type="entry name" value="Beta-D-glucan exohydrolase, C-terminal domain"/>
    <property type="match status" value="1"/>
</dbReference>
<evidence type="ECO:0000256" key="2">
    <source>
        <dbReference type="ARBA" id="ARBA00005336"/>
    </source>
</evidence>
<dbReference type="InterPro" id="IPR013783">
    <property type="entry name" value="Ig-like_fold"/>
</dbReference>
<dbReference type="InterPro" id="IPR008979">
    <property type="entry name" value="Galactose-bd-like_sf"/>
</dbReference>
<feature type="signal peptide" evidence="11">
    <location>
        <begin position="1"/>
        <end position="42"/>
    </location>
</feature>
<feature type="chain" id="PRO_5040764013" description="Probable beta-glucosidase G" evidence="11">
    <location>
        <begin position="43"/>
        <end position="1144"/>
    </location>
</feature>
<dbReference type="Pfam" id="PF00754">
    <property type="entry name" value="F5_F8_type_C"/>
    <property type="match status" value="2"/>
</dbReference>
<comment type="similarity">
    <text evidence="2">Belongs to the glycosyl hydrolase 3 family.</text>
</comment>
<organism evidence="14 15">
    <name type="scientific">Actinacidiphila cocklensis</name>
    <dbReference type="NCBI Taxonomy" id="887465"/>
    <lineage>
        <taxon>Bacteria</taxon>
        <taxon>Bacillati</taxon>
        <taxon>Actinomycetota</taxon>
        <taxon>Actinomycetes</taxon>
        <taxon>Kitasatosporales</taxon>
        <taxon>Streptomycetaceae</taxon>
        <taxon>Actinacidiphila</taxon>
    </lineage>
</organism>